<dbReference type="InterPro" id="IPR042241">
    <property type="entry name" value="GCP_C_sf"/>
</dbReference>
<accession>A0A2T0FIZ7</accession>
<dbReference type="AlphaFoldDB" id="A0A2T0FIZ7"/>
<evidence type="ECO:0000313" key="2">
    <source>
        <dbReference type="Proteomes" id="UP000238350"/>
    </source>
</evidence>
<dbReference type="GeneID" id="36516328"/>
<dbReference type="RefSeq" id="XP_024664905.1">
    <property type="nucleotide sequence ID" value="XM_024809137.1"/>
</dbReference>
<dbReference type="OrthoDB" id="78652at2759"/>
<comment type="caution">
    <text evidence="1">The sequence shown here is derived from an EMBL/GenBank/DDBJ whole genome shotgun (WGS) entry which is preliminary data.</text>
</comment>
<proteinExistence type="predicted"/>
<dbReference type="Gene3D" id="1.20.120.1900">
    <property type="entry name" value="Gamma-tubulin complex, C-terminal domain"/>
    <property type="match status" value="1"/>
</dbReference>
<dbReference type="Proteomes" id="UP000238350">
    <property type="component" value="Unassembled WGS sequence"/>
</dbReference>
<reference evidence="1 2" key="1">
    <citation type="submission" date="2017-04" db="EMBL/GenBank/DDBJ databases">
        <title>Genome sequencing of [Candida] sorbophila.</title>
        <authorList>
            <person name="Ahn J.O."/>
        </authorList>
    </citation>
    <scope>NUCLEOTIDE SEQUENCE [LARGE SCALE GENOMIC DNA]</scope>
    <source>
        <strain evidence="1 2">DS02</strain>
    </source>
</reference>
<gene>
    <name evidence="1" type="ORF">B9G98_02580</name>
</gene>
<evidence type="ECO:0000313" key="1">
    <source>
        <dbReference type="EMBL" id="PRT54960.1"/>
    </source>
</evidence>
<protein>
    <submittedName>
        <fullName evidence="1">Uncharacterized protein</fullName>
    </submittedName>
</protein>
<organism evidence="1 2">
    <name type="scientific">Wickerhamiella sorbophila</name>
    <dbReference type="NCBI Taxonomy" id="45607"/>
    <lineage>
        <taxon>Eukaryota</taxon>
        <taxon>Fungi</taxon>
        <taxon>Dikarya</taxon>
        <taxon>Ascomycota</taxon>
        <taxon>Saccharomycotina</taxon>
        <taxon>Dipodascomycetes</taxon>
        <taxon>Dipodascales</taxon>
        <taxon>Trichomonascaceae</taxon>
        <taxon>Wickerhamiella</taxon>
    </lineage>
</organism>
<dbReference type="EMBL" id="NDIQ01000021">
    <property type="protein sequence ID" value="PRT54960.1"/>
    <property type="molecule type" value="Genomic_DNA"/>
</dbReference>
<sequence length="520" mass="58999">MHISLSLLHLEFVSRVMQHELLIVLAGYPSSLNGALLLHPSEKDLFEQAIEFGSRVQTIKSACREAATPLARVVEKRVLRPYLECLAAIEKQILSGKGKYGAYPGISVAAIFADSLYKWDRQMEYAQALVQYNGSTAEIIAQTQADCLSGFPEIRDIAQDLSIELDRSWLRSVSSWILWGQAIDWPSIKAHPSLDRETLKCIIDTGNCLQRMNMMQFSLQSKNRDVLKSNARIFESIKVTIDLTDIKDKLTRIRNALLDTVMASPNNNIQLQNTLDLLRKIVLAGSSAFTRTFLETAKIKRARLPADPSNQLFQNAVASYFEDYHELAPECEDLCHRLIKFEVLPEEEQAEYNDQVDDIMFGVRVTFLFELDWPFSLYFTEQQCRVYADIGCFLLTFSMAMTQLDAGVRSLEAFKYGVFLKALWQHFQWTIDKLFLEIRECCSSLPGTTTEKLNTSLKKAGSLLLFDTPDIRQATRQLIVSALAVSEGRDAVDGIGQLLDLLTQRDDLDDLMPYLEPFET</sequence>
<name>A0A2T0FIZ7_9ASCO</name>
<keyword evidence="2" id="KW-1185">Reference proteome</keyword>
<dbReference type="STRING" id="45607.A0A2T0FIZ7"/>